<reference evidence="11" key="1">
    <citation type="submission" date="2017-08" db="EMBL/GenBank/DDBJ databases">
        <authorList>
            <person name="Varghese N."/>
            <person name="Submissions S."/>
        </authorList>
    </citation>
    <scope>NUCLEOTIDE SEQUENCE [LARGE SCALE GENOMIC DNA]</scope>
    <source>
        <strain evidence="11">AP-Melu-1000-B4</strain>
    </source>
</reference>
<feature type="transmembrane region" description="Helical" evidence="9">
    <location>
        <begin position="207"/>
        <end position="228"/>
    </location>
</feature>
<accession>A0A240E238</accession>
<dbReference type="PANTHER" id="PTHR30574">
    <property type="entry name" value="INNER MEMBRANE PROTEIN YEDE"/>
    <property type="match status" value="1"/>
</dbReference>
<dbReference type="PANTHER" id="PTHR30574:SF1">
    <property type="entry name" value="SULPHUR TRANSPORT DOMAIN-CONTAINING PROTEIN"/>
    <property type="match status" value="1"/>
</dbReference>
<sequence length="373" mass="40032">MNSVDLISISHQALWLTFFVTFILGAIMKRTSFCTMGAITDWLLISDLSRIRQWALAIGIAMIGVMLLSSLGFIDTSKTIYTNSKLMYVSILVGSLCFGFGMVLASGCGSKTLIRIGGGNLKSLVVFMVLGLVAYMTLRGFLAVLRVNTLDTIALNLSTPQDLPSMLSMHLGASRALIHILLGGFLGCALILSALINKSFWTFNNLLAGFGVGLVICLVWWISGYLAFVSEDPNTLEEVFLVTNSGKMESLSFVSPYAYTLDWLMFYSDVSKTLSIGIVAVFGLIFGSATYALLTKSFRWESFTTAEDTANHLVGAALMGFGGVTALGCTIGQGISGVSTLALGSFLALPGFVLGAFLALRYLEYRMAPSPCA</sequence>
<keyword evidence="2" id="KW-0813">Transport</keyword>
<keyword evidence="5 9" id="KW-0812">Transmembrane</keyword>
<feature type="transmembrane region" description="Helical" evidence="9">
    <location>
        <begin position="86"/>
        <end position="109"/>
    </location>
</feature>
<feature type="transmembrane region" description="Helical" evidence="9">
    <location>
        <begin position="274"/>
        <end position="294"/>
    </location>
</feature>
<dbReference type="EMBL" id="OANS01000002">
    <property type="protein sequence ID" value="SNX28546.1"/>
    <property type="molecule type" value="Genomic_DNA"/>
</dbReference>
<dbReference type="Proteomes" id="UP000218069">
    <property type="component" value="Unassembled WGS sequence"/>
</dbReference>
<gene>
    <name evidence="10" type="ORF">SAMN06295945_0878</name>
</gene>
<name>A0A240E238_9BURK</name>
<evidence type="ECO:0000313" key="11">
    <source>
        <dbReference type="Proteomes" id="UP000218069"/>
    </source>
</evidence>
<keyword evidence="11" id="KW-1185">Reference proteome</keyword>
<dbReference type="OrthoDB" id="9794165at2"/>
<dbReference type="AlphaFoldDB" id="A0A240E238"/>
<evidence type="ECO:0000256" key="1">
    <source>
        <dbReference type="ARBA" id="ARBA00004429"/>
    </source>
</evidence>
<evidence type="ECO:0000256" key="4">
    <source>
        <dbReference type="ARBA" id="ARBA00022519"/>
    </source>
</evidence>
<dbReference type="Pfam" id="PF04143">
    <property type="entry name" value="Sulf_transp"/>
    <property type="match status" value="1"/>
</dbReference>
<feature type="transmembrane region" description="Helical" evidence="9">
    <location>
        <begin position="6"/>
        <end position="27"/>
    </location>
</feature>
<keyword evidence="4" id="KW-0997">Cell inner membrane</keyword>
<protein>
    <submittedName>
        <fullName evidence="10">Uncharacterized protein</fullName>
    </submittedName>
</protein>
<evidence type="ECO:0000256" key="9">
    <source>
        <dbReference type="SAM" id="Phobius"/>
    </source>
</evidence>
<feature type="transmembrane region" description="Helical" evidence="9">
    <location>
        <begin position="314"/>
        <end position="335"/>
    </location>
</feature>
<evidence type="ECO:0000256" key="6">
    <source>
        <dbReference type="ARBA" id="ARBA00022989"/>
    </source>
</evidence>
<comment type="similarity">
    <text evidence="8">Belongs to the TsuA/YedE (TC 9.B.102) family.</text>
</comment>
<evidence type="ECO:0000256" key="2">
    <source>
        <dbReference type="ARBA" id="ARBA00022448"/>
    </source>
</evidence>
<keyword evidence="6 9" id="KW-1133">Transmembrane helix</keyword>
<feature type="transmembrane region" description="Helical" evidence="9">
    <location>
        <begin position="176"/>
        <end position="195"/>
    </location>
</feature>
<feature type="transmembrane region" description="Helical" evidence="9">
    <location>
        <begin position="121"/>
        <end position="142"/>
    </location>
</feature>
<evidence type="ECO:0000256" key="3">
    <source>
        <dbReference type="ARBA" id="ARBA00022475"/>
    </source>
</evidence>
<evidence type="ECO:0000256" key="8">
    <source>
        <dbReference type="ARBA" id="ARBA00035655"/>
    </source>
</evidence>
<dbReference type="GO" id="GO:0005886">
    <property type="term" value="C:plasma membrane"/>
    <property type="evidence" value="ECO:0007669"/>
    <property type="project" value="UniProtKB-SubCell"/>
</dbReference>
<evidence type="ECO:0000256" key="5">
    <source>
        <dbReference type="ARBA" id="ARBA00022692"/>
    </source>
</evidence>
<feature type="transmembrane region" description="Helical" evidence="9">
    <location>
        <begin position="341"/>
        <end position="360"/>
    </location>
</feature>
<feature type="transmembrane region" description="Helical" evidence="9">
    <location>
        <begin position="54"/>
        <end position="74"/>
    </location>
</feature>
<evidence type="ECO:0000256" key="7">
    <source>
        <dbReference type="ARBA" id="ARBA00023136"/>
    </source>
</evidence>
<organism evidence="10 11">
    <name type="scientific">Polynucleobacter meluiroseus</name>
    <dbReference type="NCBI Taxonomy" id="1938814"/>
    <lineage>
        <taxon>Bacteria</taxon>
        <taxon>Pseudomonadati</taxon>
        <taxon>Pseudomonadota</taxon>
        <taxon>Betaproteobacteria</taxon>
        <taxon>Burkholderiales</taxon>
        <taxon>Burkholderiaceae</taxon>
        <taxon>Polynucleobacter</taxon>
    </lineage>
</organism>
<evidence type="ECO:0000313" key="10">
    <source>
        <dbReference type="EMBL" id="SNX28546.1"/>
    </source>
</evidence>
<dbReference type="RefSeq" id="WP_096672714.1">
    <property type="nucleotide sequence ID" value="NZ_OANS01000002.1"/>
</dbReference>
<dbReference type="InterPro" id="IPR007272">
    <property type="entry name" value="Sulf_transp_TsuA/YedE"/>
</dbReference>
<keyword evidence="7 9" id="KW-0472">Membrane</keyword>
<keyword evidence="3" id="KW-1003">Cell membrane</keyword>
<proteinExistence type="inferred from homology"/>
<comment type="subcellular location">
    <subcellularLocation>
        <location evidence="1">Cell inner membrane</location>
        <topology evidence="1">Multi-pass membrane protein</topology>
    </subcellularLocation>
</comment>